<evidence type="ECO:0000256" key="2">
    <source>
        <dbReference type="ARBA" id="ARBA00012513"/>
    </source>
</evidence>
<proteinExistence type="predicted"/>
<dbReference type="GeneID" id="130463872"/>
<reference evidence="13" key="2">
    <citation type="submission" date="2025-08" db="UniProtKB">
        <authorList>
            <consortium name="RefSeq"/>
        </authorList>
    </citation>
    <scope>IDENTIFICATION</scope>
    <source>
        <tissue evidence="13">Leaf</tissue>
    </source>
</reference>
<comment type="catalytic activity">
    <reaction evidence="10">
        <text>L-threonyl-[protein] + ATP = O-phospho-L-threonyl-[protein] + ADP + H(+)</text>
        <dbReference type="Rhea" id="RHEA:46608"/>
        <dbReference type="Rhea" id="RHEA-COMP:11060"/>
        <dbReference type="Rhea" id="RHEA-COMP:11605"/>
        <dbReference type="ChEBI" id="CHEBI:15378"/>
        <dbReference type="ChEBI" id="CHEBI:30013"/>
        <dbReference type="ChEBI" id="CHEBI:30616"/>
        <dbReference type="ChEBI" id="CHEBI:61977"/>
        <dbReference type="ChEBI" id="CHEBI:456216"/>
        <dbReference type="EC" id="2.7.11.1"/>
    </reaction>
</comment>
<reference evidence="12" key="1">
    <citation type="journal article" date="2021" name="Nat. Commun.">
        <title>Genomic analyses provide insights into spinach domestication and the genetic basis of agronomic traits.</title>
        <authorList>
            <person name="Cai X."/>
            <person name="Sun X."/>
            <person name="Xu C."/>
            <person name="Sun H."/>
            <person name="Wang X."/>
            <person name="Ge C."/>
            <person name="Zhang Z."/>
            <person name="Wang Q."/>
            <person name="Fei Z."/>
            <person name="Jiao C."/>
            <person name="Wang Q."/>
        </authorList>
    </citation>
    <scope>NUCLEOTIDE SEQUENCE [LARGE SCALE GENOMIC DNA]</scope>
    <source>
        <strain evidence="12">cv. Varoflay</strain>
    </source>
</reference>
<dbReference type="RefSeq" id="XP_056689128.1">
    <property type="nucleotide sequence ID" value="XM_056833150.1"/>
</dbReference>
<organism evidence="12 13">
    <name type="scientific">Spinacia oleracea</name>
    <name type="common">Spinach</name>
    <dbReference type="NCBI Taxonomy" id="3562"/>
    <lineage>
        <taxon>Eukaryota</taxon>
        <taxon>Viridiplantae</taxon>
        <taxon>Streptophyta</taxon>
        <taxon>Embryophyta</taxon>
        <taxon>Tracheophyta</taxon>
        <taxon>Spermatophyta</taxon>
        <taxon>Magnoliopsida</taxon>
        <taxon>eudicotyledons</taxon>
        <taxon>Gunneridae</taxon>
        <taxon>Pentapetalae</taxon>
        <taxon>Caryophyllales</taxon>
        <taxon>Chenopodiaceae</taxon>
        <taxon>Chenopodioideae</taxon>
        <taxon>Anserineae</taxon>
        <taxon>Spinacia</taxon>
    </lineage>
</organism>
<keyword evidence="3" id="KW-0418">Kinase</keyword>
<keyword evidence="8" id="KW-1133">Transmembrane helix</keyword>
<evidence type="ECO:0000256" key="1">
    <source>
        <dbReference type="ARBA" id="ARBA00004162"/>
    </source>
</evidence>
<evidence type="ECO:0000256" key="8">
    <source>
        <dbReference type="ARBA" id="ARBA00022989"/>
    </source>
</evidence>
<dbReference type="PANTHER" id="PTHR47982">
    <property type="entry name" value="PROLINE-RICH RECEPTOR-LIKE PROTEIN KINASE PERK4"/>
    <property type="match status" value="1"/>
</dbReference>
<keyword evidence="3" id="KW-0723">Serine/threonine-protein kinase</keyword>
<comment type="catalytic activity">
    <reaction evidence="11">
        <text>L-seryl-[protein] + ATP = O-phospho-L-seryl-[protein] + ADP + H(+)</text>
        <dbReference type="Rhea" id="RHEA:17989"/>
        <dbReference type="Rhea" id="RHEA-COMP:9863"/>
        <dbReference type="Rhea" id="RHEA-COMP:11604"/>
        <dbReference type="ChEBI" id="CHEBI:15378"/>
        <dbReference type="ChEBI" id="CHEBI:29999"/>
        <dbReference type="ChEBI" id="CHEBI:30616"/>
        <dbReference type="ChEBI" id="CHEBI:83421"/>
        <dbReference type="ChEBI" id="CHEBI:456216"/>
        <dbReference type="EC" id="2.7.11.1"/>
    </reaction>
</comment>
<keyword evidence="4" id="KW-0808">Transferase</keyword>
<keyword evidence="9" id="KW-0472">Membrane</keyword>
<dbReference type="Proteomes" id="UP000813463">
    <property type="component" value="Chromosome 1"/>
</dbReference>
<evidence type="ECO:0000256" key="4">
    <source>
        <dbReference type="ARBA" id="ARBA00022679"/>
    </source>
</evidence>
<evidence type="ECO:0000256" key="9">
    <source>
        <dbReference type="ARBA" id="ARBA00023136"/>
    </source>
</evidence>
<dbReference type="EC" id="2.7.11.1" evidence="2"/>
<keyword evidence="7" id="KW-0067">ATP-binding</keyword>
<dbReference type="InterPro" id="IPR047117">
    <property type="entry name" value="PERK1-13-like"/>
</dbReference>
<evidence type="ECO:0000256" key="7">
    <source>
        <dbReference type="ARBA" id="ARBA00022840"/>
    </source>
</evidence>
<name>A0ABM3R0K1_SPIOL</name>
<evidence type="ECO:0000256" key="3">
    <source>
        <dbReference type="ARBA" id="ARBA00022527"/>
    </source>
</evidence>
<evidence type="ECO:0000313" key="13">
    <source>
        <dbReference type="RefSeq" id="XP_056689128.1"/>
    </source>
</evidence>
<gene>
    <name evidence="13" type="primary">LOC130463872</name>
</gene>
<protein>
    <recommendedName>
        <fullName evidence="2">non-specific serine/threonine protein kinase</fullName>
        <ecNumber evidence="2">2.7.11.1</ecNumber>
    </recommendedName>
</protein>
<evidence type="ECO:0000256" key="11">
    <source>
        <dbReference type="ARBA" id="ARBA00048679"/>
    </source>
</evidence>
<keyword evidence="6" id="KW-0547">Nucleotide-binding</keyword>
<evidence type="ECO:0000256" key="5">
    <source>
        <dbReference type="ARBA" id="ARBA00022692"/>
    </source>
</evidence>
<evidence type="ECO:0000256" key="10">
    <source>
        <dbReference type="ARBA" id="ARBA00047899"/>
    </source>
</evidence>
<sequence>MLKSGCRLWTSKVFFRYRYSFVNLSYGNFCYLVPEYVACGKLTEKSDASPSPTQALEGGRFSDIVDPRLKDYNHFEMAQVISCAAASVLVSARQQPQMTQVVQALPGNLSAKDVVVLVWRVNLLDESPTEEKPYDSISAARIDMSS</sequence>
<comment type="subcellular location">
    <subcellularLocation>
        <location evidence="1">Cell membrane</location>
        <topology evidence="1">Single-pass membrane protein</topology>
    </subcellularLocation>
</comment>
<evidence type="ECO:0000256" key="6">
    <source>
        <dbReference type="ARBA" id="ARBA00022741"/>
    </source>
</evidence>
<evidence type="ECO:0000313" key="12">
    <source>
        <dbReference type="Proteomes" id="UP000813463"/>
    </source>
</evidence>
<dbReference type="PANTHER" id="PTHR47982:SF35">
    <property type="entry name" value="PROLINE-RICH RECEPTOR-LIKE PROTEIN KINASE PERK1-RELATED"/>
    <property type="match status" value="1"/>
</dbReference>
<keyword evidence="5" id="KW-0812">Transmembrane</keyword>
<keyword evidence="12" id="KW-1185">Reference proteome</keyword>
<accession>A0ABM3R0K1</accession>